<evidence type="ECO:0000313" key="2">
    <source>
        <dbReference type="Proteomes" id="UP000232688"/>
    </source>
</evidence>
<sequence length="361" mass="40879">MIRGEISSGEGKRPIINENEELIASSDEEKITPKNNKKVKLSNQKIQNLSQKSGNIMKKVHKRIMDTMNLFVSILTDKQLILKSLSFSRPPNSIQTQITDHYKSDQSLPKFVVDRLEKDLNPGYSPPSQTTLSDRLITEETGGVGWFVYSQNGINYNYIITTDIRMENLVGLYYYSSDSHTSEFLTEEISSIIEKLGSVKFAAIVIDNASNCRVARHIYGIYVVQRMQSIRLHLIWLNLNLLKCSLVNVILSEHANSITNNEVAVLMNLFFHIDVSVRSIWKPIKECINLLEANEATLSDCFVHLINWSMQYIDYQVLRSTILLKILVQFQRALGIILGSKNGLSLRSVGSKLAFISTSSS</sequence>
<comment type="caution">
    <text evidence="1">The sequence shown here is derived from an EMBL/GenBank/DDBJ whole genome shotgun (WGS) entry which is preliminary data.</text>
</comment>
<evidence type="ECO:0000313" key="1">
    <source>
        <dbReference type="EMBL" id="PKC59722.1"/>
    </source>
</evidence>
<dbReference type="VEuPathDB" id="FungiDB:RhiirA1_540322"/>
<name>A0A2N0R8T1_9GLOM</name>
<gene>
    <name evidence="1" type="ORF">RhiirA1_540322</name>
</gene>
<proteinExistence type="predicted"/>
<reference evidence="1 2" key="1">
    <citation type="submission" date="2017-10" db="EMBL/GenBank/DDBJ databases">
        <title>Extensive intraspecific genome diversity in a model arbuscular mycorrhizal fungus.</title>
        <authorList>
            <person name="Chen E.C.H."/>
            <person name="Morin E."/>
            <person name="Baudet D."/>
            <person name="Noel J."/>
            <person name="Ndikumana S."/>
            <person name="Charron P."/>
            <person name="St-Onge C."/>
            <person name="Giorgi J."/>
            <person name="Grigoriev I.V."/>
            <person name="Roux C."/>
            <person name="Martin F.M."/>
            <person name="Corradi N."/>
        </authorList>
    </citation>
    <scope>NUCLEOTIDE SEQUENCE [LARGE SCALE GENOMIC DNA]</scope>
    <source>
        <strain evidence="1 2">A1</strain>
    </source>
</reference>
<dbReference type="AlphaFoldDB" id="A0A2N0R8T1"/>
<accession>A0A2N0R8T1</accession>
<protein>
    <recommendedName>
        <fullName evidence="3">DUF659 domain-containing protein</fullName>
    </recommendedName>
</protein>
<dbReference type="Proteomes" id="UP000232688">
    <property type="component" value="Unassembled WGS sequence"/>
</dbReference>
<dbReference type="VEuPathDB" id="FungiDB:FUN_016652"/>
<dbReference type="VEuPathDB" id="FungiDB:RhiirFUN_018638"/>
<reference evidence="1 2" key="2">
    <citation type="submission" date="2017-10" db="EMBL/GenBank/DDBJ databases">
        <title>Genome analyses suggest a sexual origin of heterokaryosis in a supposedly ancient asexual fungus.</title>
        <authorList>
            <person name="Corradi N."/>
            <person name="Sedzielewska K."/>
            <person name="Noel J."/>
            <person name="Charron P."/>
            <person name="Farinelli L."/>
            <person name="Marton T."/>
            <person name="Kruger M."/>
            <person name="Pelin A."/>
            <person name="Brachmann A."/>
            <person name="Corradi N."/>
        </authorList>
    </citation>
    <scope>NUCLEOTIDE SEQUENCE [LARGE SCALE GENOMIC DNA]</scope>
    <source>
        <strain evidence="1 2">A1</strain>
    </source>
</reference>
<evidence type="ECO:0008006" key="3">
    <source>
        <dbReference type="Google" id="ProtNLM"/>
    </source>
</evidence>
<dbReference type="EMBL" id="LLXH01001274">
    <property type="protein sequence ID" value="PKC59722.1"/>
    <property type="molecule type" value="Genomic_DNA"/>
</dbReference>
<organism evidence="1 2">
    <name type="scientific">Rhizophagus irregularis</name>
    <dbReference type="NCBI Taxonomy" id="588596"/>
    <lineage>
        <taxon>Eukaryota</taxon>
        <taxon>Fungi</taxon>
        <taxon>Fungi incertae sedis</taxon>
        <taxon>Mucoromycota</taxon>
        <taxon>Glomeromycotina</taxon>
        <taxon>Glomeromycetes</taxon>
        <taxon>Glomerales</taxon>
        <taxon>Glomeraceae</taxon>
        <taxon>Rhizophagus</taxon>
    </lineage>
</organism>